<proteinExistence type="inferred from homology"/>
<evidence type="ECO:0000256" key="3">
    <source>
        <dbReference type="ARBA" id="ARBA00023157"/>
    </source>
</evidence>
<evidence type="ECO:0000256" key="5">
    <source>
        <dbReference type="SAM" id="MobiDB-lite"/>
    </source>
</evidence>
<dbReference type="SMART" id="SM00499">
    <property type="entry name" value="AAI"/>
    <property type="match status" value="1"/>
</dbReference>
<dbReference type="EMBL" id="JABWDY010035593">
    <property type="protein sequence ID" value="KAF5181895.1"/>
    <property type="molecule type" value="Genomic_DNA"/>
</dbReference>
<keyword evidence="9" id="KW-1185">Reference proteome</keyword>
<dbReference type="InterPro" id="IPR016140">
    <property type="entry name" value="Bifunc_inhib/LTP/seed_store"/>
</dbReference>
<comment type="caution">
    <text evidence="8">The sequence shown here is derived from an EMBL/GenBank/DDBJ whole genome shotgun (WGS) entry which is preliminary data.</text>
</comment>
<dbReference type="PRINTS" id="PR00382">
    <property type="entry name" value="LIPIDTRNSFER"/>
</dbReference>
<evidence type="ECO:0000313" key="8">
    <source>
        <dbReference type="EMBL" id="KAF5181895.1"/>
    </source>
</evidence>
<keyword evidence="6" id="KW-1133">Transmembrane helix</keyword>
<evidence type="ECO:0000256" key="6">
    <source>
        <dbReference type="SAM" id="Phobius"/>
    </source>
</evidence>
<reference evidence="8 9" key="1">
    <citation type="submission" date="2020-06" db="EMBL/GenBank/DDBJ databases">
        <title>Transcriptomic and genomic resources for Thalictrum thalictroides and T. hernandezii: Facilitating candidate gene discovery in an emerging model plant lineage.</title>
        <authorList>
            <person name="Arias T."/>
            <person name="Riano-Pachon D.M."/>
            <person name="Di Stilio V.S."/>
        </authorList>
    </citation>
    <scope>NUCLEOTIDE SEQUENCE [LARGE SCALE GENOMIC DNA]</scope>
    <source>
        <strain evidence="9">cv. WT478/WT964</strain>
        <tissue evidence="8">Leaves</tissue>
    </source>
</reference>
<dbReference type="Pfam" id="PF14368">
    <property type="entry name" value="LTP_2"/>
    <property type="match status" value="1"/>
</dbReference>
<dbReference type="OrthoDB" id="1938537at2759"/>
<dbReference type="InterPro" id="IPR043325">
    <property type="entry name" value="LTSS"/>
</dbReference>
<dbReference type="Gene3D" id="1.10.110.10">
    <property type="entry name" value="Plant lipid-transfer and hydrophobic proteins"/>
    <property type="match status" value="1"/>
</dbReference>
<sequence length="256" mass="28080">MYINPSLIPTDYCLRRKSLDLFLCCSELGLVDLLYMIMGGSHYYMNTVMITFMMAVTFVKPDISKDRDECASQLVGLQTCLPYISGTAKEPPQKCCSGLKELIMTSKKCLCVLVKDQNDPLLGSKINATLAFGLPSTCKVPTNVSECFALLNLPPNSPDAKVFHQFPNATNGSVPADSNGKPANSNKPGSDEKEKNHGCRTKKMLGMKTVVGFVLCKWETILLSHFRKSAEKVSFLFLSDVTGNYVLNQLTGVILG</sequence>
<keyword evidence="2" id="KW-0732">Signal</keyword>
<dbReference type="Proteomes" id="UP000554482">
    <property type="component" value="Unassembled WGS sequence"/>
</dbReference>
<protein>
    <submittedName>
        <fullName evidence="8">Yls3</fullName>
    </submittedName>
</protein>
<evidence type="ECO:0000259" key="7">
    <source>
        <dbReference type="SMART" id="SM00499"/>
    </source>
</evidence>
<keyword evidence="6" id="KW-0472">Membrane</keyword>
<name>A0A7J6VCH2_THATH</name>
<dbReference type="GO" id="GO:0008289">
    <property type="term" value="F:lipid binding"/>
    <property type="evidence" value="ECO:0007669"/>
    <property type="project" value="InterPro"/>
</dbReference>
<dbReference type="GO" id="GO:0006869">
    <property type="term" value="P:lipid transport"/>
    <property type="evidence" value="ECO:0007669"/>
    <property type="project" value="InterPro"/>
</dbReference>
<dbReference type="SUPFAM" id="SSF47699">
    <property type="entry name" value="Bifunctional inhibitor/lipid-transfer protein/seed storage 2S albumin"/>
    <property type="match status" value="1"/>
</dbReference>
<dbReference type="PANTHER" id="PTHR33044">
    <property type="entry name" value="BIFUNCTIONAL INHIBITOR/LIPID-TRANSFER PROTEIN/SEED STORAGE 2S ALBUMIN SUPERFAMILY PROTEIN-RELATED"/>
    <property type="match status" value="1"/>
</dbReference>
<evidence type="ECO:0000256" key="1">
    <source>
        <dbReference type="ARBA" id="ARBA00009748"/>
    </source>
</evidence>
<keyword evidence="4" id="KW-0325">Glycoprotein</keyword>
<accession>A0A7J6VCH2</accession>
<feature type="domain" description="Bifunctional inhibitor/plant lipid transfer protein/seed storage helical" evidence="7">
    <location>
        <begin position="70"/>
        <end position="147"/>
    </location>
</feature>
<dbReference type="CDD" id="cd00010">
    <property type="entry name" value="AAI_LTSS"/>
    <property type="match status" value="1"/>
</dbReference>
<evidence type="ECO:0000256" key="2">
    <source>
        <dbReference type="ARBA" id="ARBA00022729"/>
    </source>
</evidence>
<dbReference type="InterPro" id="IPR000528">
    <property type="entry name" value="Plant_nsLTP"/>
</dbReference>
<keyword evidence="3" id="KW-1015">Disulfide bond</keyword>
<feature type="region of interest" description="Disordered" evidence="5">
    <location>
        <begin position="171"/>
        <end position="199"/>
    </location>
</feature>
<evidence type="ECO:0000256" key="4">
    <source>
        <dbReference type="ARBA" id="ARBA00023180"/>
    </source>
</evidence>
<comment type="similarity">
    <text evidence="1">Belongs to the plant LTP family.</text>
</comment>
<keyword evidence="6" id="KW-0812">Transmembrane</keyword>
<dbReference type="InterPro" id="IPR036312">
    <property type="entry name" value="Bifun_inhib/LTP/seed_sf"/>
</dbReference>
<evidence type="ECO:0000313" key="9">
    <source>
        <dbReference type="Proteomes" id="UP000554482"/>
    </source>
</evidence>
<dbReference type="AlphaFoldDB" id="A0A7J6VCH2"/>
<gene>
    <name evidence="8" type="ORF">FRX31_028514</name>
</gene>
<organism evidence="8 9">
    <name type="scientific">Thalictrum thalictroides</name>
    <name type="common">Rue-anemone</name>
    <name type="synonym">Anemone thalictroides</name>
    <dbReference type="NCBI Taxonomy" id="46969"/>
    <lineage>
        <taxon>Eukaryota</taxon>
        <taxon>Viridiplantae</taxon>
        <taxon>Streptophyta</taxon>
        <taxon>Embryophyta</taxon>
        <taxon>Tracheophyta</taxon>
        <taxon>Spermatophyta</taxon>
        <taxon>Magnoliopsida</taxon>
        <taxon>Ranunculales</taxon>
        <taxon>Ranunculaceae</taxon>
        <taxon>Thalictroideae</taxon>
        <taxon>Thalictrum</taxon>
    </lineage>
</organism>
<feature type="transmembrane region" description="Helical" evidence="6">
    <location>
        <begin position="21"/>
        <end position="37"/>
    </location>
</feature>